<dbReference type="EMBL" id="CAJVQB010009452">
    <property type="protein sequence ID" value="CAG8730293.1"/>
    <property type="molecule type" value="Genomic_DNA"/>
</dbReference>
<dbReference type="Pfam" id="PF00108">
    <property type="entry name" value="Thiolase_N"/>
    <property type="match status" value="1"/>
</dbReference>
<organism evidence="5 6">
    <name type="scientific">Gigaspora margarita</name>
    <dbReference type="NCBI Taxonomy" id="4874"/>
    <lineage>
        <taxon>Eukaryota</taxon>
        <taxon>Fungi</taxon>
        <taxon>Fungi incertae sedis</taxon>
        <taxon>Mucoromycota</taxon>
        <taxon>Glomeromycotina</taxon>
        <taxon>Glomeromycetes</taxon>
        <taxon>Diversisporales</taxon>
        <taxon>Gigasporaceae</taxon>
        <taxon>Gigaspora</taxon>
    </lineage>
</organism>
<accession>A0ABN7V4M6</accession>
<dbReference type="InterPro" id="IPR020616">
    <property type="entry name" value="Thiolase_N"/>
</dbReference>
<comment type="caution">
    <text evidence="5">The sequence shown here is derived from an EMBL/GenBank/DDBJ whole genome shotgun (WGS) entry which is preliminary data.</text>
</comment>
<dbReference type="PANTHER" id="PTHR18919:SF156">
    <property type="entry name" value="ACETYL-COA ACETYLTRANSFERASE, MITOCHONDRIAL"/>
    <property type="match status" value="1"/>
</dbReference>
<dbReference type="Proteomes" id="UP000789901">
    <property type="component" value="Unassembled WGS sequence"/>
</dbReference>
<feature type="domain" description="Thiolase N-terminal" evidence="4">
    <location>
        <begin position="14"/>
        <end position="91"/>
    </location>
</feature>
<dbReference type="SUPFAM" id="SSF53901">
    <property type="entry name" value="Thiolase-like"/>
    <property type="match status" value="1"/>
</dbReference>
<reference evidence="5 6" key="1">
    <citation type="submission" date="2021-06" db="EMBL/GenBank/DDBJ databases">
        <authorList>
            <person name="Kallberg Y."/>
            <person name="Tangrot J."/>
            <person name="Rosling A."/>
        </authorList>
    </citation>
    <scope>NUCLEOTIDE SEQUENCE [LARGE SCALE GENOMIC DNA]</scope>
    <source>
        <strain evidence="5 6">120-4 pot B 10/14</strain>
    </source>
</reference>
<evidence type="ECO:0000313" key="6">
    <source>
        <dbReference type="Proteomes" id="UP000789901"/>
    </source>
</evidence>
<dbReference type="InterPro" id="IPR016039">
    <property type="entry name" value="Thiolase-like"/>
</dbReference>
<evidence type="ECO:0000256" key="2">
    <source>
        <dbReference type="ARBA" id="ARBA00022679"/>
    </source>
</evidence>
<gene>
    <name evidence="5" type="ORF">GMARGA_LOCUS14333</name>
</gene>
<sequence>MILESINVYCDIQVVIASATRTPVGCFNGSLKKLTAPELGAIAAAGAIEKAGLKPEQIEEVYIGNVLQANLGQSPARQVALKAEVKDPVNMWKRALKYVQESSKNYDVVTLELPLKQIRVYG</sequence>
<evidence type="ECO:0000259" key="4">
    <source>
        <dbReference type="Pfam" id="PF00108"/>
    </source>
</evidence>
<evidence type="ECO:0000313" key="5">
    <source>
        <dbReference type="EMBL" id="CAG8730293.1"/>
    </source>
</evidence>
<comment type="similarity">
    <text evidence="1">Belongs to the thiolase-like superfamily. Thiolase family.</text>
</comment>
<dbReference type="PANTHER" id="PTHR18919">
    <property type="entry name" value="ACETYL-COA C-ACYLTRANSFERASE"/>
    <property type="match status" value="1"/>
</dbReference>
<proteinExistence type="inferred from homology"/>
<evidence type="ECO:0000256" key="3">
    <source>
        <dbReference type="ARBA" id="ARBA00023315"/>
    </source>
</evidence>
<dbReference type="Gene3D" id="3.40.47.10">
    <property type="match status" value="1"/>
</dbReference>
<keyword evidence="2" id="KW-0808">Transferase</keyword>
<evidence type="ECO:0000256" key="1">
    <source>
        <dbReference type="ARBA" id="ARBA00010982"/>
    </source>
</evidence>
<protein>
    <submittedName>
        <fullName evidence="5">43310_t:CDS:1</fullName>
    </submittedName>
</protein>
<keyword evidence="3" id="KW-0012">Acyltransferase</keyword>
<name>A0ABN7V4M6_GIGMA</name>
<keyword evidence="6" id="KW-1185">Reference proteome</keyword>